<dbReference type="AlphaFoldDB" id="A0A8X7QSH1"/>
<protein>
    <submittedName>
        <fullName evidence="2">Uncharacterized protein</fullName>
    </submittedName>
</protein>
<feature type="region of interest" description="Disordered" evidence="1">
    <location>
        <begin position="29"/>
        <end position="55"/>
    </location>
</feature>
<proteinExistence type="predicted"/>
<sequence length="98" mass="10698">MIFGQCIGGNVDGKTYNYNTLRCFDLQPSTAPTARGRGRGRGRERGRARGRGRECVPPVPRESGCYIAPYSGRVFEVWGSAAVSDQNSQASQQQPEDS</sequence>
<reference evidence="2 3" key="1">
    <citation type="submission" date="2020-02" db="EMBL/GenBank/DDBJ databases">
        <authorList>
            <person name="Ma Q."/>
            <person name="Huang Y."/>
            <person name="Song X."/>
            <person name="Pei D."/>
        </authorList>
    </citation>
    <scope>NUCLEOTIDE SEQUENCE [LARGE SCALE GENOMIC DNA]</scope>
    <source>
        <strain evidence="2">Sxm20200214</strain>
        <tissue evidence="2">Leaf</tissue>
    </source>
</reference>
<dbReference type="Proteomes" id="UP000886595">
    <property type="component" value="Unassembled WGS sequence"/>
</dbReference>
<name>A0A8X7QSH1_BRACI</name>
<evidence type="ECO:0000313" key="2">
    <source>
        <dbReference type="EMBL" id="KAG2274978.1"/>
    </source>
</evidence>
<feature type="compositionally biased region" description="Basic and acidic residues" evidence="1">
    <location>
        <begin position="41"/>
        <end position="54"/>
    </location>
</feature>
<comment type="caution">
    <text evidence="2">The sequence shown here is derived from an EMBL/GenBank/DDBJ whole genome shotgun (WGS) entry which is preliminary data.</text>
</comment>
<accession>A0A8X7QSH1</accession>
<keyword evidence="3" id="KW-1185">Reference proteome</keyword>
<evidence type="ECO:0000313" key="3">
    <source>
        <dbReference type="Proteomes" id="UP000886595"/>
    </source>
</evidence>
<dbReference type="OrthoDB" id="1112702at2759"/>
<dbReference type="EMBL" id="JAAMPC010000012">
    <property type="protein sequence ID" value="KAG2274978.1"/>
    <property type="molecule type" value="Genomic_DNA"/>
</dbReference>
<organism evidence="2 3">
    <name type="scientific">Brassica carinata</name>
    <name type="common">Ethiopian mustard</name>
    <name type="synonym">Abyssinian cabbage</name>
    <dbReference type="NCBI Taxonomy" id="52824"/>
    <lineage>
        <taxon>Eukaryota</taxon>
        <taxon>Viridiplantae</taxon>
        <taxon>Streptophyta</taxon>
        <taxon>Embryophyta</taxon>
        <taxon>Tracheophyta</taxon>
        <taxon>Spermatophyta</taxon>
        <taxon>Magnoliopsida</taxon>
        <taxon>eudicotyledons</taxon>
        <taxon>Gunneridae</taxon>
        <taxon>Pentapetalae</taxon>
        <taxon>rosids</taxon>
        <taxon>malvids</taxon>
        <taxon>Brassicales</taxon>
        <taxon>Brassicaceae</taxon>
        <taxon>Brassiceae</taxon>
        <taxon>Brassica</taxon>
    </lineage>
</organism>
<evidence type="ECO:0000256" key="1">
    <source>
        <dbReference type="SAM" id="MobiDB-lite"/>
    </source>
</evidence>
<gene>
    <name evidence="2" type="ORF">Bca52824_057533</name>
</gene>